<dbReference type="PROSITE" id="PS51375">
    <property type="entry name" value="PPR"/>
    <property type="match status" value="1"/>
</dbReference>
<dbReference type="GO" id="GO:0005739">
    <property type="term" value="C:mitochondrion"/>
    <property type="evidence" value="ECO:0007669"/>
    <property type="project" value="TreeGrafter"/>
</dbReference>
<dbReference type="FunFam" id="1.25.40.10:FF:000388">
    <property type="entry name" value="Pentatricopeptide repeat-containing protein, mitochondrial"/>
    <property type="match status" value="1"/>
</dbReference>
<dbReference type="InterPro" id="IPR002885">
    <property type="entry name" value="PPR_rpt"/>
</dbReference>
<dbReference type="InterPro" id="IPR011990">
    <property type="entry name" value="TPR-like_helical_dom_sf"/>
</dbReference>
<dbReference type="PANTHER" id="PTHR47801">
    <property type="entry name" value="OS05G0145600 PROTEIN"/>
    <property type="match status" value="1"/>
</dbReference>
<dbReference type="FunFam" id="1.25.40.10:FF:000434">
    <property type="entry name" value="Pentatricopeptide repeat-containing protein, mitochondrial"/>
    <property type="match status" value="1"/>
</dbReference>
<accession>A0AA41SBP1</accession>
<dbReference type="EMBL" id="JAJJMA010168358">
    <property type="protein sequence ID" value="MCL7036474.1"/>
    <property type="molecule type" value="Genomic_DNA"/>
</dbReference>
<proteinExistence type="predicted"/>
<reference evidence="3" key="1">
    <citation type="submission" date="2022-03" db="EMBL/GenBank/DDBJ databases">
        <title>A functionally conserved STORR gene fusion in Papaver species that diverged 16.8 million years ago.</title>
        <authorList>
            <person name="Catania T."/>
        </authorList>
    </citation>
    <scope>NUCLEOTIDE SEQUENCE</scope>
    <source>
        <strain evidence="3">S-191538</strain>
    </source>
</reference>
<evidence type="ECO:0000313" key="3">
    <source>
        <dbReference type="EMBL" id="MCL7036474.1"/>
    </source>
</evidence>
<dbReference type="Proteomes" id="UP001177140">
    <property type="component" value="Unassembled WGS sequence"/>
</dbReference>
<feature type="repeat" description="PPR" evidence="2">
    <location>
        <begin position="115"/>
        <end position="149"/>
    </location>
</feature>
<dbReference type="PANTHER" id="PTHR47801:SF1">
    <property type="entry name" value="OS05G0145600 PROTEIN"/>
    <property type="match status" value="1"/>
</dbReference>
<evidence type="ECO:0000256" key="1">
    <source>
        <dbReference type="ARBA" id="ARBA00022737"/>
    </source>
</evidence>
<gene>
    <name evidence="3" type="ORF">MKW94_001949</name>
</gene>
<dbReference type="Pfam" id="PF13041">
    <property type="entry name" value="PPR_2"/>
    <property type="match status" value="1"/>
</dbReference>
<name>A0AA41SBP1_PAPNU</name>
<evidence type="ECO:0008006" key="5">
    <source>
        <dbReference type="Google" id="ProtNLM"/>
    </source>
</evidence>
<dbReference type="NCBIfam" id="TIGR00756">
    <property type="entry name" value="PPR"/>
    <property type="match status" value="1"/>
</dbReference>
<comment type="caution">
    <text evidence="3">The sequence shown here is derived from an EMBL/GenBank/DDBJ whole genome shotgun (WGS) entry which is preliminary data.</text>
</comment>
<keyword evidence="1" id="KW-0677">Repeat</keyword>
<dbReference type="Gene3D" id="1.25.40.10">
    <property type="entry name" value="Tetratricopeptide repeat domain"/>
    <property type="match status" value="2"/>
</dbReference>
<organism evidence="3 4">
    <name type="scientific">Papaver nudicaule</name>
    <name type="common">Iceland poppy</name>
    <dbReference type="NCBI Taxonomy" id="74823"/>
    <lineage>
        <taxon>Eukaryota</taxon>
        <taxon>Viridiplantae</taxon>
        <taxon>Streptophyta</taxon>
        <taxon>Embryophyta</taxon>
        <taxon>Tracheophyta</taxon>
        <taxon>Spermatophyta</taxon>
        <taxon>Magnoliopsida</taxon>
        <taxon>Ranunculales</taxon>
        <taxon>Papaveraceae</taxon>
        <taxon>Papaveroideae</taxon>
        <taxon>Papaver</taxon>
    </lineage>
</organism>
<evidence type="ECO:0000313" key="4">
    <source>
        <dbReference type="Proteomes" id="UP001177140"/>
    </source>
</evidence>
<keyword evidence="4" id="KW-1185">Reference proteome</keyword>
<evidence type="ECO:0000256" key="2">
    <source>
        <dbReference type="PROSITE-ProRule" id="PRU00708"/>
    </source>
</evidence>
<sequence length="447" mass="49838">MKLIKSIIGEHGRSLLRLTGVKNFSAAAAAGIPAEQYDRRNYANNLAEYNTVFSSLSSQRKWFLLRDAYNDMLLDGVQPSRESFHSLIIGTMRGARLQDAFYFKDQMKAMGLVPDVALYNFLISLCGKCGNSEPAIRLLEEMKNNNVKPNGQTFICLLNTCAASGRIDKVKGIVSEMGAAGLSLNKYCIAGQITAYKNKKPMTDETSAKIIELVEKSKGWSTVETSSTSAENRMMNISEEELYNIPTADFVNRRGGFFRSMTVYHVAVHACADLKDKQAMETILEMLKKEGKDPDVYIAMQAVRCYMNCGDFDAGVKAFEDYTSSKIPVIELYVTLIEGAMRGHTPRGMQLATETLEKMNARNFFLSSKMGSELLLAASGEKTGGYATANYIWDLMQARKVYVNLPAVEAYHKGLKDREIPADDPRLMLVARTLDNLRSERNQPRGE</sequence>
<protein>
    <recommendedName>
        <fullName evidence="5">Pentatricopeptide repeat-containing protein</fullName>
    </recommendedName>
</protein>
<dbReference type="AlphaFoldDB" id="A0AA41SBP1"/>